<dbReference type="AlphaFoldDB" id="A0A7J8S423"/>
<proteinExistence type="predicted"/>
<gene>
    <name evidence="1" type="ORF">Godav_006074</name>
</gene>
<accession>A0A7J8S423</accession>
<sequence length="126" mass="15101">MKFKETYVVFGLDDDLLSCEARYVGHLLARVMNIQDSHDEKELVKVCIQRMFNVYRVHLENLPLLTFAILVKAFRRTNDIVQRKRRVNRIVRKNTSTVNVIQERGREIKCLPLLNLHPRRDNVRRW</sequence>
<dbReference type="Proteomes" id="UP000593561">
    <property type="component" value="Unassembled WGS sequence"/>
</dbReference>
<keyword evidence="2" id="KW-1185">Reference proteome</keyword>
<organism evidence="1 2">
    <name type="scientific">Gossypium davidsonii</name>
    <name type="common">Davidson's cotton</name>
    <name type="synonym">Gossypium klotzschianum subsp. davidsonii</name>
    <dbReference type="NCBI Taxonomy" id="34287"/>
    <lineage>
        <taxon>Eukaryota</taxon>
        <taxon>Viridiplantae</taxon>
        <taxon>Streptophyta</taxon>
        <taxon>Embryophyta</taxon>
        <taxon>Tracheophyta</taxon>
        <taxon>Spermatophyta</taxon>
        <taxon>Magnoliopsida</taxon>
        <taxon>eudicotyledons</taxon>
        <taxon>Gunneridae</taxon>
        <taxon>Pentapetalae</taxon>
        <taxon>rosids</taxon>
        <taxon>malvids</taxon>
        <taxon>Malvales</taxon>
        <taxon>Malvaceae</taxon>
        <taxon>Malvoideae</taxon>
        <taxon>Gossypium</taxon>
    </lineage>
</organism>
<protein>
    <submittedName>
        <fullName evidence="1">Uncharacterized protein</fullName>
    </submittedName>
</protein>
<comment type="caution">
    <text evidence="1">The sequence shown here is derived from an EMBL/GenBank/DDBJ whole genome shotgun (WGS) entry which is preliminary data.</text>
</comment>
<dbReference type="EMBL" id="JABFAC010000008">
    <property type="protein sequence ID" value="MBA0620336.1"/>
    <property type="molecule type" value="Genomic_DNA"/>
</dbReference>
<name>A0A7J8S423_GOSDV</name>
<evidence type="ECO:0000313" key="2">
    <source>
        <dbReference type="Proteomes" id="UP000593561"/>
    </source>
</evidence>
<evidence type="ECO:0000313" key="1">
    <source>
        <dbReference type="EMBL" id="MBA0620336.1"/>
    </source>
</evidence>
<reference evidence="1 2" key="1">
    <citation type="journal article" date="2019" name="Genome Biol. Evol.">
        <title>Insights into the evolution of the New World diploid cottons (Gossypium, subgenus Houzingenia) based on genome sequencing.</title>
        <authorList>
            <person name="Grover C.E."/>
            <person name="Arick M.A. 2nd"/>
            <person name="Thrash A."/>
            <person name="Conover J.L."/>
            <person name="Sanders W.S."/>
            <person name="Peterson D.G."/>
            <person name="Frelichowski J.E."/>
            <person name="Scheffler J.A."/>
            <person name="Scheffler B.E."/>
            <person name="Wendel J.F."/>
        </authorList>
    </citation>
    <scope>NUCLEOTIDE SEQUENCE [LARGE SCALE GENOMIC DNA]</scope>
    <source>
        <strain evidence="1">27</strain>
        <tissue evidence="1">Leaf</tissue>
    </source>
</reference>